<organism evidence="2 3">
    <name type="scientific">Leersia perrieri</name>
    <dbReference type="NCBI Taxonomy" id="77586"/>
    <lineage>
        <taxon>Eukaryota</taxon>
        <taxon>Viridiplantae</taxon>
        <taxon>Streptophyta</taxon>
        <taxon>Embryophyta</taxon>
        <taxon>Tracheophyta</taxon>
        <taxon>Spermatophyta</taxon>
        <taxon>Magnoliopsida</taxon>
        <taxon>Liliopsida</taxon>
        <taxon>Poales</taxon>
        <taxon>Poaceae</taxon>
        <taxon>BOP clade</taxon>
        <taxon>Oryzoideae</taxon>
        <taxon>Oryzeae</taxon>
        <taxon>Oryzinae</taxon>
        <taxon>Leersia</taxon>
    </lineage>
</organism>
<keyword evidence="3" id="KW-1185">Reference proteome</keyword>
<sequence length="161" mass="16504">MATAASSNIPMIMSAMAASTTPLRSPRGATAAAASALRSRLCRSTPPARRVGVWCSGTTPPSSSPAEVPGPGGGEMEELPSIGTPPEFEPPPGLDVPVPTPEPRPEQPGPSIPSPPVPEIPNVPRNPDVPPPQPELDPPKAPPEIVPEPPPPDVEPPSFLV</sequence>
<evidence type="ECO:0000313" key="2">
    <source>
        <dbReference type="EnsemblPlants" id="LPERR03G31570.1"/>
    </source>
</evidence>
<dbReference type="Gramene" id="LPERR03G31570.1">
    <property type="protein sequence ID" value="LPERR03G31570.1"/>
    <property type="gene ID" value="LPERR03G31570"/>
</dbReference>
<feature type="region of interest" description="Disordered" evidence="1">
    <location>
        <begin position="19"/>
        <end position="161"/>
    </location>
</feature>
<dbReference type="PRINTS" id="PR01217">
    <property type="entry name" value="PRICHEXTENSN"/>
</dbReference>
<protein>
    <submittedName>
        <fullName evidence="2">Uncharacterized protein</fullName>
    </submittedName>
</protein>
<reference evidence="2 3" key="1">
    <citation type="submission" date="2012-08" db="EMBL/GenBank/DDBJ databases">
        <title>Oryza genome evolution.</title>
        <authorList>
            <person name="Wing R.A."/>
        </authorList>
    </citation>
    <scope>NUCLEOTIDE SEQUENCE</scope>
</reference>
<dbReference type="AlphaFoldDB" id="A0A0D9W047"/>
<feature type="compositionally biased region" description="Pro residues" evidence="1">
    <location>
        <begin position="127"/>
        <end position="155"/>
    </location>
</feature>
<feature type="compositionally biased region" description="Low complexity" evidence="1">
    <location>
        <begin position="23"/>
        <end position="44"/>
    </location>
</feature>
<evidence type="ECO:0000313" key="3">
    <source>
        <dbReference type="Proteomes" id="UP000032180"/>
    </source>
</evidence>
<accession>A0A0D9W047</accession>
<dbReference type="STRING" id="77586.A0A0D9W047"/>
<dbReference type="Proteomes" id="UP000032180">
    <property type="component" value="Chromosome 3"/>
</dbReference>
<reference evidence="3" key="2">
    <citation type="submission" date="2013-12" db="EMBL/GenBank/DDBJ databases">
        <authorList>
            <person name="Yu Y."/>
            <person name="Lee S."/>
            <person name="de Baynast K."/>
            <person name="Wissotski M."/>
            <person name="Liu L."/>
            <person name="Talag J."/>
            <person name="Goicoechea J."/>
            <person name="Angelova A."/>
            <person name="Jetty R."/>
            <person name="Kudrna D."/>
            <person name="Golser W."/>
            <person name="Rivera L."/>
            <person name="Zhang J."/>
            <person name="Wing R."/>
        </authorList>
    </citation>
    <scope>NUCLEOTIDE SEQUENCE</scope>
</reference>
<feature type="compositionally biased region" description="Pro residues" evidence="1">
    <location>
        <begin position="87"/>
        <end position="121"/>
    </location>
</feature>
<evidence type="ECO:0000256" key="1">
    <source>
        <dbReference type="SAM" id="MobiDB-lite"/>
    </source>
</evidence>
<dbReference type="EnsemblPlants" id="LPERR03G31570.1">
    <property type="protein sequence ID" value="LPERR03G31570.1"/>
    <property type="gene ID" value="LPERR03G31570"/>
</dbReference>
<reference evidence="2" key="3">
    <citation type="submission" date="2015-04" db="UniProtKB">
        <authorList>
            <consortium name="EnsemblPlants"/>
        </authorList>
    </citation>
    <scope>IDENTIFICATION</scope>
</reference>
<name>A0A0D9W047_9ORYZ</name>
<feature type="compositionally biased region" description="Low complexity" evidence="1">
    <location>
        <begin position="60"/>
        <end position="69"/>
    </location>
</feature>
<proteinExistence type="predicted"/>
<dbReference type="HOGENOM" id="CLU_134718_0_0_1"/>